<dbReference type="InterPro" id="IPR006342">
    <property type="entry name" value="FkbM_mtfrase"/>
</dbReference>
<dbReference type="Gene3D" id="3.40.50.150">
    <property type="entry name" value="Vaccinia Virus protein VP39"/>
    <property type="match status" value="1"/>
</dbReference>
<gene>
    <name evidence="2" type="ORF">GS398_19345</name>
</gene>
<evidence type="ECO:0000259" key="1">
    <source>
        <dbReference type="Pfam" id="PF05050"/>
    </source>
</evidence>
<dbReference type="GO" id="GO:0008171">
    <property type="term" value="F:O-methyltransferase activity"/>
    <property type="evidence" value="ECO:0007669"/>
    <property type="project" value="TreeGrafter"/>
</dbReference>
<dbReference type="InterPro" id="IPR029063">
    <property type="entry name" value="SAM-dependent_MTases_sf"/>
</dbReference>
<comment type="caution">
    <text evidence="2">The sequence shown here is derived from an EMBL/GenBank/DDBJ whole genome shotgun (WGS) entry which is preliminary data.</text>
</comment>
<accession>A0A7K1Y2F6</accession>
<evidence type="ECO:0000313" key="2">
    <source>
        <dbReference type="EMBL" id="MXV17463.1"/>
    </source>
</evidence>
<dbReference type="GO" id="GO:0032259">
    <property type="term" value="P:methylation"/>
    <property type="evidence" value="ECO:0007669"/>
    <property type="project" value="UniProtKB-KW"/>
</dbReference>
<reference evidence="2 3" key="1">
    <citation type="submission" date="2019-11" db="EMBL/GenBank/DDBJ databases">
        <title>Pedobacter sp. HMF7056 Genome sequencing and assembly.</title>
        <authorList>
            <person name="Kang H."/>
            <person name="Kim H."/>
            <person name="Joh K."/>
        </authorList>
    </citation>
    <scope>NUCLEOTIDE SEQUENCE [LARGE SCALE GENOMIC DNA]</scope>
    <source>
        <strain evidence="2 3">HMF7056</strain>
    </source>
</reference>
<dbReference type="InterPro" id="IPR053188">
    <property type="entry name" value="FkbM_Methyltransferase"/>
</dbReference>
<name>A0A7K1Y2F6_9SPHI</name>
<dbReference type="NCBIfam" id="TIGR01444">
    <property type="entry name" value="fkbM_fam"/>
    <property type="match status" value="1"/>
</dbReference>
<dbReference type="SUPFAM" id="SSF53335">
    <property type="entry name" value="S-adenosyl-L-methionine-dependent methyltransferases"/>
    <property type="match status" value="1"/>
</dbReference>
<dbReference type="PANTHER" id="PTHR36973">
    <property type="entry name" value="SLL1456 PROTEIN-RELATED"/>
    <property type="match status" value="1"/>
</dbReference>
<evidence type="ECO:0000313" key="3">
    <source>
        <dbReference type="Proteomes" id="UP000451233"/>
    </source>
</evidence>
<sequence>MKYDRDEYVKQPSPIGEELKLLFGGAAQLVFFEIGACEGEDSIKYSRMFPQATIYAFEPLPGNMSIIRRNLEKYGITNVIPQPFALSDAPGDAEFFVSSSTRQPANENWDFGNKSSSLLQPDKHLELVDFIEFTDRIKVKLSTIADFCLRHNLSSVDFIHMDVQGAELRVLKGAGEFLRSVKAIWLEVSKIHLYKDQPLAGEIYSYMTANGFVLVKDETDAVTGDHLYVNATYVDPAIFPQPPVVRNTFLSLLRGKIRSLLFSHRK</sequence>
<dbReference type="Proteomes" id="UP000451233">
    <property type="component" value="Unassembled WGS sequence"/>
</dbReference>
<protein>
    <submittedName>
        <fullName evidence="2">FkbM family methyltransferase</fullName>
    </submittedName>
</protein>
<dbReference type="EMBL" id="WVHS01000005">
    <property type="protein sequence ID" value="MXV17463.1"/>
    <property type="molecule type" value="Genomic_DNA"/>
</dbReference>
<keyword evidence="2" id="KW-0489">Methyltransferase</keyword>
<proteinExistence type="predicted"/>
<feature type="domain" description="Methyltransferase FkbM" evidence="1">
    <location>
        <begin position="33"/>
        <end position="213"/>
    </location>
</feature>
<dbReference type="RefSeq" id="WP_160908469.1">
    <property type="nucleotide sequence ID" value="NZ_WVHS01000005.1"/>
</dbReference>
<keyword evidence="3" id="KW-1185">Reference proteome</keyword>
<dbReference type="PANTHER" id="PTHR36973:SF4">
    <property type="entry name" value="NODULATION PROTEIN"/>
    <property type="match status" value="1"/>
</dbReference>
<organism evidence="2 3">
    <name type="scientific">Hufsiella ginkgonis</name>
    <dbReference type="NCBI Taxonomy" id="2695274"/>
    <lineage>
        <taxon>Bacteria</taxon>
        <taxon>Pseudomonadati</taxon>
        <taxon>Bacteroidota</taxon>
        <taxon>Sphingobacteriia</taxon>
        <taxon>Sphingobacteriales</taxon>
        <taxon>Sphingobacteriaceae</taxon>
        <taxon>Hufsiella</taxon>
    </lineage>
</organism>
<dbReference type="AlphaFoldDB" id="A0A7K1Y2F6"/>
<keyword evidence="2" id="KW-0808">Transferase</keyword>
<dbReference type="Pfam" id="PF05050">
    <property type="entry name" value="Methyltransf_21"/>
    <property type="match status" value="1"/>
</dbReference>